<reference evidence="1 2" key="1">
    <citation type="journal article" date="2013" name="Chin. Sci. Bull.">
        <title>Genome survey uncovers the secrets of sex and lifestyle in caterpillar fungus.</title>
        <authorList>
            <person name="Hu X."/>
            <person name="Zhang Y."/>
            <person name="Xiao G."/>
            <person name="Zheng P."/>
            <person name="Xia Y."/>
            <person name="Zhang X."/>
            <person name="St Leger R.J."/>
            <person name="Liu X."/>
            <person name="Wang C."/>
        </authorList>
    </citation>
    <scope>NUCLEOTIDE SEQUENCE [LARGE SCALE GENOMIC DNA]</scope>
    <source>
        <strain evidence="2">Co18 / CGMCC 3.14243</strain>
        <tissue evidence="1">Fruit-body</tissue>
    </source>
</reference>
<accession>T5A3N6</accession>
<dbReference type="Proteomes" id="UP000019374">
    <property type="component" value="Unassembled WGS sequence"/>
</dbReference>
<dbReference type="HOGENOM" id="CLU_891657_0_0_1"/>
<gene>
    <name evidence="1" type="ORF">OCS_04219</name>
</gene>
<evidence type="ECO:0000313" key="1">
    <source>
        <dbReference type="EMBL" id="EQL00070.1"/>
    </source>
</evidence>
<name>T5A3N6_OPHSC</name>
<protein>
    <submittedName>
        <fullName evidence="1">Uncharacterized protein</fullName>
    </submittedName>
</protein>
<organism evidence="1 2">
    <name type="scientific">Ophiocordyceps sinensis (strain Co18 / CGMCC 3.14243)</name>
    <name type="common">Yarsagumba caterpillar fungus</name>
    <name type="synonym">Hirsutella sinensis</name>
    <dbReference type="NCBI Taxonomy" id="911162"/>
    <lineage>
        <taxon>Eukaryota</taxon>
        <taxon>Fungi</taxon>
        <taxon>Dikarya</taxon>
        <taxon>Ascomycota</taxon>
        <taxon>Pezizomycotina</taxon>
        <taxon>Sordariomycetes</taxon>
        <taxon>Hypocreomycetidae</taxon>
        <taxon>Hypocreales</taxon>
        <taxon>Ophiocordycipitaceae</taxon>
        <taxon>Ophiocordyceps</taxon>
    </lineage>
</organism>
<sequence length="312" mass="35940">MSPVFGAHLFTPLVFARRELLENHMHHRKLSENPSTFCRELLEDYENITAKLSENPSTFCRELLEDYENITAKLSENPSTFCRELLEDYENITAKLSENPSTFCRELLEDYENITAKLSENPSTFCRELLENYLSTFRLELLEDYKHHRKLSEDPWTFCHDSNVRKRPKATPAEPPVAAPSIFNIVAALSRPWDYKHHRKLEQRDSRSRALMVLHGKLTPLRQDTFCHDSNVRKKPKATPAEPPVAAPSIFNIVAALSRVGANTALLQSSHCSTRRALSFFSRELLEVYDFPPQAVRGSLDILPYLQRPPML</sequence>
<proteinExistence type="predicted"/>
<dbReference type="InterPro" id="IPR023198">
    <property type="entry name" value="PGP-like_dom2"/>
</dbReference>
<dbReference type="AlphaFoldDB" id="T5A3N6"/>
<dbReference type="Gene3D" id="1.10.150.240">
    <property type="entry name" value="Putative phosphatase, domain 2"/>
    <property type="match status" value="1"/>
</dbReference>
<evidence type="ECO:0000313" key="2">
    <source>
        <dbReference type="Proteomes" id="UP000019374"/>
    </source>
</evidence>
<dbReference type="EMBL" id="KE652972">
    <property type="protein sequence ID" value="EQL00070.1"/>
    <property type="molecule type" value="Genomic_DNA"/>
</dbReference>